<keyword evidence="5 6" id="KW-0482">Metalloprotease</keyword>
<evidence type="ECO:0000256" key="7">
    <source>
        <dbReference type="SAM" id="MobiDB-lite"/>
    </source>
</evidence>
<feature type="compositionally biased region" description="Polar residues" evidence="7">
    <location>
        <begin position="31"/>
        <end position="40"/>
    </location>
</feature>
<dbReference type="SMART" id="SM00458">
    <property type="entry name" value="RICIN"/>
    <property type="match status" value="1"/>
</dbReference>
<dbReference type="GO" id="GO:0004222">
    <property type="term" value="F:metalloendopeptidase activity"/>
    <property type="evidence" value="ECO:0007669"/>
    <property type="project" value="UniProtKB-UniRule"/>
</dbReference>
<keyword evidence="10" id="KW-0808">Transferase</keyword>
<reference evidence="10 11" key="1">
    <citation type="submission" date="2019-09" db="EMBL/GenBank/DDBJ databases">
        <title>Non-baumannii Acinetobacter spp. carrying blaNDM-1 isolated in China.</title>
        <authorList>
            <person name="Cui C."/>
            <person name="Chen C."/>
            <person name="Sun J."/>
            <person name="Liu Y."/>
        </authorList>
    </citation>
    <scope>NUCLEOTIDE SEQUENCE [LARGE SCALE GENOMIC DNA]</scope>
    <source>
        <strain evidence="10 11">B18</strain>
    </source>
</reference>
<keyword evidence="4 6" id="KW-0862">Zinc</keyword>
<feature type="binding site" evidence="6">
    <location>
        <position position="377"/>
    </location>
    <ligand>
        <name>Zn(2+)</name>
        <dbReference type="ChEBI" id="CHEBI:29105"/>
        <note>catalytic</note>
    </ligand>
</feature>
<evidence type="ECO:0000256" key="5">
    <source>
        <dbReference type="ARBA" id="ARBA00023049"/>
    </source>
</evidence>
<feature type="domain" description="Peptidase M66" evidence="9">
    <location>
        <begin position="215"/>
        <end position="476"/>
    </location>
</feature>
<keyword evidence="2 6" id="KW-0479">Metal-binding</keyword>
<evidence type="ECO:0000256" key="6">
    <source>
        <dbReference type="PROSITE-ProRule" id="PRU01031"/>
    </source>
</evidence>
<dbReference type="PROSITE" id="PS51694">
    <property type="entry name" value="PEPTIDASE_M66"/>
    <property type="match status" value="1"/>
</dbReference>
<dbReference type="Pfam" id="PF00652">
    <property type="entry name" value="Ricin_B_lectin"/>
    <property type="match status" value="1"/>
</dbReference>
<dbReference type="PANTHER" id="PTHR39540">
    <property type="match status" value="1"/>
</dbReference>
<accession>A0A6C0Y1M4</accession>
<dbReference type="AlphaFoldDB" id="A0A6C0Y1M4"/>
<feature type="active site" evidence="6">
    <location>
        <position position="368"/>
    </location>
</feature>
<organism evidence="10 11">
    <name type="scientific">Acinetobacter indicus</name>
    <dbReference type="NCBI Taxonomy" id="756892"/>
    <lineage>
        <taxon>Bacteria</taxon>
        <taxon>Pseudomonadati</taxon>
        <taxon>Pseudomonadota</taxon>
        <taxon>Gammaproteobacteria</taxon>
        <taxon>Moraxellales</taxon>
        <taxon>Moraxellaceae</taxon>
        <taxon>Acinetobacter</taxon>
    </lineage>
</organism>
<dbReference type="Pfam" id="PF10462">
    <property type="entry name" value="Peptidase_M66"/>
    <property type="match status" value="1"/>
</dbReference>
<protein>
    <submittedName>
        <fullName evidence="10">Glycosyl transferase</fullName>
    </submittedName>
</protein>
<keyword evidence="1 6" id="KW-0645">Protease</keyword>
<sequence length="896" mass="99405">MKSVIMFPLSLLSVSILSFMLTACGGGGSDGESQQPNNGTAPDAPLHGSHYPEPTQDVVSPSVLGFYDFNAQSESREVRNDLTGSLQAMVQFAQGHVVDPNGNEEKKMPRLTAEREALLLITPMQEMDQINALQVEVYQNERLLRRINLADPTQIPASDQSNRDGRAEVCYSKRAWSARLNWDEVRPGLKLRIIDSKNRSGDLLAEQIDFAAPGELVLNNIRIGLLTAPPHSTGHAMLLEPEKSGSDYFQTIPAAHMTVAKYDDIQLDRVMVANGTIYDSQSAGEGGVYSGDMRENTAKSTFSVGINLANWGVTSASMLSQQQPQLTQTVVTHHARGKYSNGEQTHGLSGGNGMLTLYNSVGNEFSHEIGHHYGLGHYPGSFKVDDTTTNYFWSAHHADSGWGYIGYRNKMRGNLAWQSSNLGDGKNGVPNFLKLYPYGWDAMSGGATNSSISRYTHYTGYSTFLRIQPHFTNRHVWDESSPSGYKRWNPDSRQMEVVYPKVPNSSEVWYNSADGYYLKPRLFGVPVITIIGGYDPETQQGVLYPAARSNWGNVYDLPAAQRGAEQAACWLDVQYTNRSQNVALAPHRMRGNANKLHVNLAITDQPQQVNLYCKKANEAEKLLSTLTIPQYGTAISAAVKIGREDGYTALRKVELPEFQQQLEAQANQAVIALKPAAQLLYDSYAENRHELSALAQQQLQRYEQQQQNIYRLNRWMNVYRADLEHAKPEAQTALEGFVTQLGLANEDLLAEATLLKNRNNCLKVETLATGQKNVYISGASACTGDDTEQWIYDGLGRIHSKAEIDLCLSNNSNVVTLASCSTTQDSQVWTMHTETGTIRQGAQCFDLEHGYLKDNRARLIRYGCTGGANQQWTQLSANNSLQLAYLTPENLRLMLK</sequence>
<feature type="binding site" evidence="6">
    <location>
        <position position="371"/>
    </location>
    <ligand>
        <name>Zn(2+)</name>
        <dbReference type="ChEBI" id="CHEBI:29105"/>
        <note>catalytic</note>
    </ligand>
</feature>
<evidence type="ECO:0000259" key="9">
    <source>
        <dbReference type="PROSITE" id="PS51694"/>
    </source>
</evidence>
<gene>
    <name evidence="10" type="ORF">FSC09_06570</name>
</gene>
<dbReference type="InterPro" id="IPR019503">
    <property type="entry name" value="Peptidase_M66_dom"/>
</dbReference>
<dbReference type="Proteomes" id="UP000503440">
    <property type="component" value="Chromosome"/>
</dbReference>
<dbReference type="Pfam" id="PF12561">
    <property type="entry name" value="TagA"/>
    <property type="match status" value="1"/>
</dbReference>
<comment type="cofactor">
    <cofactor evidence="6">
        <name>Zn(2+)</name>
        <dbReference type="ChEBI" id="CHEBI:29105"/>
    </cofactor>
    <text evidence="6">Binds 1 zinc ion per subunit.</text>
</comment>
<keyword evidence="8" id="KW-0732">Signal</keyword>
<name>A0A6C0Y1M4_9GAMM</name>
<dbReference type="InterPro" id="IPR035992">
    <property type="entry name" value="Ricin_B-like_lectins"/>
</dbReference>
<evidence type="ECO:0000313" key="11">
    <source>
        <dbReference type="Proteomes" id="UP000503440"/>
    </source>
</evidence>
<evidence type="ECO:0000256" key="4">
    <source>
        <dbReference type="ARBA" id="ARBA00022833"/>
    </source>
</evidence>
<evidence type="ECO:0000313" key="10">
    <source>
        <dbReference type="EMBL" id="QIC70091.1"/>
    </source>
</evidence>
<keyword evidence="3 6" id="KW-0378">Hydrolase</keyword>
<dbReference type="InterPro" id="IPR000772">
    <property type="entry name" value="Ricin_B_lectin"/>
</dbReference>
<feature type="signal peptide" evidence="8">
    <location>
        <begin position="1"/>
        <end position="23"/>
    </location>
</feature>
<dbReference type="GO" id="GO:0016740">
    <property type="term" value="F:transferase activity"/>
    <property type="evidence" value="ECO:0007669"/>
    <property type="project" value="UniProtKB-KW"/>
</dbReference>
<dbReference type="GO" id="GO:0006508">
    <property type="term" value="P:proteolysis"/>
    <property type="evidence" value="ECO:0007669"/>
    <property type="project" value="UniProtKB-UniRule"/>
</dbReference>
<evidence type="ECO:0000256" key="3">
    <source>
        <dbReference type="ARBA" id="ARBA00022801"/>
    </source>
</evidence>
<dbReference type="InterPro" id="IPR051256">
    <property type="entry name" value="Dictomallein"/>
</dbReference>
<proteinExistence type="predicted"/>
<evidence type="ECO:0000256" key="1">
    <source>
        <dbReference type="ARBA" id="ARBA00022670"/>
    </source>
</evidence>
<feature type="region of interest" description="Disordered" evidence="7">
    <location>
        <begin position="27"/>
        <end position="55"/>
    </location>
</feature>
<dbReference type="PANTHER" id="PTHR39540:SF1">
    <property type="entry name" value="DICTOMALLEIN-1-RELATED"/>
    <property type="match status" value="1"/>
</dbReference>
<dbReference type="PROSITE" id="PS51257">
    <property type="entry name" value="PROKAR_LIPOPROTEIN"/>
    <property type="match status" value="1"/>
</dbReference>
<dbReference type="Gene3D" id="2.80.10.50">
    <property type="match status" value="1"/>
</dbReference>
<evidence type="ECO:0000256" key="8">
    <source>
        <dbReference type="SAM" id="SignalP"/>
    </source>
</evidence>
<evidence type="ECO:0000256" key="2">
    <source>
        <dbReference type="ARBA" id="ARBA00022723"/>
    </source>
</evidence>
<dbReference type="GO" id="GO:0046872">
    <property type="term" value="F:metal ion binding"/>
    <property type="evidence" value="ECO:0007669"/>
    <property type="project" value="UniProtKB-UniRule"/>
</dbReference>
<feature type="chain" id="PRO_5025424304" evidence="8">
    <location>
        <begin position="24"/>
        <end position="896"/>
    </location>
</feature>
<dbReference type="SUPFAM" id="SSF50370">
    <property type="entry name" value="Ricin B-like lectins"/>
    <property type="match status" value="1"/>
</dbReference>
<feature type="binding site" evidence="6">
    <location>
        <position position="367"/>
    </location>
    <ligand>
        <name>Zn(2+)</name>
        <dbReference type="ChEBI" id="CHEBI:29105"/>
        <note>catalytic</note>
    </ligand>
</feature>
<dbReference type="PROSITE" id="PS50231">
    <property type="entry name" value="RICIN_B_LECTIN"/>
    <property type="match status" value="1"/>
</dbReference>
<dbReference type="InterPro" id="IPR022218">
    <property type="entry name" value="TagA_dom"/>
</dbReference>
<dbReference type="EMBL" id="CP044455">
    <property type="protein sequence ID" value="QIC70091.1"/>
    <property type="molecule type" value="Genomic_DNA"/>
</dbReference>